<keyword evidence="2" id="KW-0472">Membrane</keyword>
<dbReference type="PANTHER" id="PTHR28008">
    <property type="entry name" value="DOMAIN PROTEIN, PUTATIVE (AFU_ORTHOLOGUE AFUA_3G10980)-RELATED"/>
    <property type="match status" value="1"/>
</dbReference>
<dbReference type="NCBIfam" id="NF037970">
    <property type="entry name" value="vanZ_1"/>
    <property type="match status" value="1"/>
</dbReference>
<dbReference type="EMBL" id="JACDUU010000003">
    <property type="protein sequence ID" value="MBA2871248.1"/>
    <property type="molecule type" value="Genomic_DNA"/>
</dbReference>
<evidence type="ECO:0008006" key="5">
    <source>
        <dbReference type="Google" id="ProtNLM"/>
    </source>
</evidence>
<dbReference type="RefSeq" id="WP_181537098.1">
    <property type="nucleotide sequence ID" value="NZ_JACDUU010000003.1"/>
</dbReference>
<dbReference type="PANTHER" id="PTHR28008:SF1">
    <property type="entry name" value="DOMAIN PROTEIN, PUTATIVE (AFU_ORTHOLOGUE AFUA_3G10980)-RELATED"/>
    <property type="match status" value="1"/>
</dbReference>
<keyword evidence="2" id="KW-1133">Transmembrane helix</keyword>
<gene>
    <name evidence="3" type="ORF">HNQ85_001518</name>
</gene>
<protein>
    <recommendedName>
        <fullName evidence="5">VanZ-like domain-containing protein</fullName>
    </recommendedName>
</protein>
<keyword evidence="2" id="KW-0812">Transmembrane</keyword>
<name>A0A7V9YZE1_9BACL</name>
<evidence type="ECO:0000256" key="1">
    <source>
        <dbReference type="SAM" id="Coils"/>
    </source>
</evidence>
<keyword evidence="4" id="KW-1185">Reference proteome</keyword>
<accession>A0A7V9YZE1</accession>
<evidence type="ECO:0000256" key="2">
    <source>
        <dbReference type="SAM" id="Phobius"/>
    </source>
</evidence>
<reference evidence="3 4" key="1">
    <citation type="submission" date="2020-07" db="EMBL/GenBank/DDBJ databases">
        <title>Genomic Encyclopedia of Type Strains, Phase IV (KMG-IV): sequencing the most valuable type-strain genomes for metagenomic binning, comparative biology and taxonomic classification.</title>
        <authorList>
            <person name="Goeker M."/>
        </authorList>
    </citation>
    <scope>NUCLEOTIDE SEQUENCE [LARGE SCALE GENOMIC DNA]</scope>
    <source>
        <strain evidence="3 4">DSM 25220</strain>
    </source>
</reference>
<sequence length="274" mass="31507">MLETMTLHSVGIDKLQHFSFYAIIAFLLAVIVCLIPPFVNGFSRICAVAFSLMFIGILEEYRQLLVPERTTEWQDAVANMLGVSIGVFLPLLIHLQWRGTKQLQRSFLPLGAVTLFVLAPLLYGLTVVSEPLPTITVRNDAFPVHNAYPEDIQTDSEQALTPETIIKKYRLQLEELKQYANQNIEQLAEEAINEWKAKQIPLTALYTKYMKRANELEKQINTEFQQIYETAKTDLQQHGFASEYANPLKQEYEDTKEEQKAEMMQKVAGEWFEQ</sequence>
<organism evidence="3 4">
    <name type="scientific">[Anoxybacillus] calidus</name>
    <dbReference type="NCBI Taxonomy" id="575178"/>
    <lineage>
        <taxon>Bacteria</taxon>
        <taxon>Bacillati</taxon>
        <taxon>Bacillota</taxon>
        <taxon>Bacilli</taxon>
        <taxon>Bacillales</taxon>
        <taxon>Anoxybacillaceae</taxon>
        <taxon>Paranoxybacillus</taxon>
    </lineage>
</organism>
<feature type="transmembrane region" description="Helical" evidence="2">
    <location>
        <begin position="20"/>
        <end position="39"/>
    </location>
</feature>
<feature type="coiled-coil region" evidence="1">
    <location>
        <begin position="166"/>
        <end position="226"/>
    </location>
</feature>
<keyword evidence="1" id="KW-0175">Coiled coil</keyword>
<feature type="transmembrane region" description="Helical" evidence="2">
    <location>
        <begin position="46"/>
        <end position="64"/>
    </location>
</feature>
<dbReference type="AlphaFoldDB" id="A0A7V9YZE1"/>
<proteinExistence type="predicted"/>
<comment type="caution">
    <text evidence="3">The sequence shown here is derived from an EMBL/GenBank/DDBJ whole genome shotgun (WGS) entry which is preliminary data.</text>
</comment>
<feature type="transmembrane region" description="Helical" evidence="2">
    <location>
        <begin position="107"/>
        <end position="128"/>
    </location>
</feature>
<evidence type="ECO:0000313" key="4">
    <source>
        <dbReference type="Proteomes" id="UP000580891"/>
    </source>
</evidence>
<evidence type="ECO:0000313" key="3">
    <source>
        <dbReference type="EMBL" id="MBA2871248.1"/>
    </source>
</evidence>
<dbReference type="Proteomes" id="UP000580891">
    <property type="component" value="Unassembled WGS sequence"/>
</dbReference>
<feature type="transmembrane region" description="Helical" evidence="2">
    <location>
        <begin position="76"/>
        <end position="95"/>
    </location>
</feature>